<dbReference type="Proteomes" id="UP000236731">
    <property type="component" value="Unassembled WGS sequence"/>
</dbReference>
<keyword evidence="4" id="KW-0472">Membrane</keyword>
<feature type="domain" description="SusD-like N-terminal" evidence="7">
    <location>
        <begin position="80"/>
        <end position="223"/>
    </location>
</feature>
<evidence type="ECO:0000259" key="6">
    <source>
        <dbReference type="Pfam" id="PF07980"/>
    </source>
</evidence>
<comment type="similarity">
    <text evidence="2">Belongs to the SusD family.</text>
</comment>
<feature type="domain" description="RagB/SusD" evidence="6">
    <location>
        <begin position="247"/>
        <end position="518"/>
    </location>
</feature>
<evidence type="ECO:0000256" key="3">
    <source>
        <dbReference type="ARBA" id="ARBA00022729"/>
    </source>
</evidence>
<name>A0A1H6AJZ9_9SPHI</name>
<gene>
    <name evidence="8" type="ORF">SAMN05421877_108150</name>
</gene>
<evidence type="ECO:0000256" key="5">
    <source>
        <dbReference type="ARBA" id="ARBA00023237"/>
    </source>
</evidence>
<dbReference type="EMBL" id="FNUT01000008">
    <property type="protein sequence ID" value="SEG48066.1"/>
    <property type="molecule type" value="Genomic_DNA"/>
</dbReference>
<keyword evidence="5" id="KW-0998">Cell outer membrane</keyword>
<evidence type="ECO:0000313" key="9">
    <source>
        <dbReference type="Proteomes" id="UP000236731"/>
    </source>
</evidence>
<dbReference type="Pfam" id="PF07980">
    <property type="entry name" value="SusD_RagB"/>
    <property type="match status" value="1"/>
</dbReference>
<evidence type="ECO:0000313" key="8">
    <source>
        <dbReference type="EMBL" id="SEG48066.1"/>
    </source>
</evidence>
<dbReference type="InterPro" id="IPR012944">
    <property type="entry name" value="SusD_RagB_dom"/>
</dbReference>
<proteinExistence type="inferred from homology"/>
<evidence type="ECO:0000256" key="2">
    <source>
        <dbReference type="ARBA" id="ARBA00006275"/>
    </source>
</evidence>
<dbReference type="AlphaFoldDB" id="A0A1H6AJZ9"/>
<dbReference type="Gene3D" id="1.25.40.390">
    <property type="match status" value="1"/>
</dbReference>
<dbReference type="InterPro" id="IPR033985">
    <property type="entry name" value="SusD-like_N"/>
</dbReference>
<keyword evidence="9" id="KW-1185">Reference proteome</keyword>
<evidence type="ECO:0000256" key="4">
    <source>
        <dbReference type="ARBA" id="ARBA00023136"/>
    </source>
</evidence>
<organism evidence="8 9">
    <name type="scientific">Sphingobacterium lactis</name>
    <dbReference type="NCBI Taxonomy" id="797291"/>
    <lineage>
        <taxon>Bacteria</taxon>
        <taxon>Pseudomonadati</taxon>
        <taxon>Bacteroidota</taxon>
        <taxon>Sphingobacteriia</taxon>
        <taxon>Sphingobacteriales</taxon>
        <taxon>Sphingobacteriaceae</taxon>
        <taxon>Sphingobacterium</taxon>
    </lineage>
</organism>
<reference evidence="9" key="1">
    <citation type="submission" date="2016-10" db="EMBL/GenBank/DDBJ databases">
        <authorList>
            <person name="Varghese N."/>
            <person name="Submissions S."/>
        </authorList>
    </citation>
    <scope>NUCLEOTIDE SEQUENCE [LARGE SCALE GENOMIC DNA]</scope>
    <source>
        <strain evidence="9">DSM 22361</strain>
    </source>
</reference>
<evidence type="ECO:0000256" key="1">
    <source>
        <dbReference type="ARBA" id="ARBA00004442"/>
    </source>
</evidence>
<evidence type="ECO:0000259" key="7">
    <source>
        <dbReference type="Pfam" id="PF14322"/>
    </source>
</evidence>
<comment type="subcellular location">
    <subcellularLocation>
        <location evidence="1">Cell outer membrane</location>
    </subcellularLocation>
</comment>
<dbReference type="GO" id="GO:0009279">
    <property type="term" value="C:cell outer membrane"/>
    <property type="evidence" value="ECO:0007669"/>
    <property type="project" value="UniProtKB-SubCell"/>
</dbReference>
<accession>A0A1H6AJZ9</accession>
<keyword evidence="3" id="KW-0732">Signal</keyword>
<dbReference type="Pfam" id="PF14322">
    <property type="entry name" value="SusD-like_3"/>
    <property type="match status" value="1"/>
</dbReference>
<dbReference type="SUPFAM" id="SSF48452">
    <property type="entry name" value="TPR-like"/>
    <property type="match status" value="1"/>
</dbReference>
<dbReference type="InterPro" id="IPR011990">
    <property type="entry name" value="TPR-like_helical_dom_sf"/>
</dbReference>
<protein>
    <submittedName>
        <fullName evidence="8">Starch-binding associating with outer membrane</fullName>
    </submittedName>
</protein>
<sequence>MLVASALTAGGCTNLDENAYDIIVADQFYENKNEVLSAVLRPYTHANAWVSPSGQDGWWRPAELTADQLAWPTKGRHGEDNGKWKRFHYHTWNVDEGNMNQAWVLMYWGIGLCNSPISILESKDVASMGITEKEKNEFIAELKLLRAFHYLKLMDLFGSLPITITAPATNNEPIPEQTPQKEVFAFIEKEILENVEKAPKLSRGMMGRMSQAGGYAMLVELYLNAEKWSGTARWDDCIKAADKLISGTAGGQNGGMVLEPNIVDSYSPTNDKSKEVIFSVAYDYQTADFATGFPSEFYHFVQREIYGGGRTGNNGIVMIPGVYTTFKDTDMRKKEWFLAGPMVKFSDGKSPVLGSEEYKDKPLVFVDYIRRESEGKTSSTMSDGEENSGIRFNKYKLGNSLTGVVNGETVAPNPEYNNTDWNIYRLSWIYFAKAEALMRKSGGAANAEAVELVNTVKKRAFKAADWEKEKYTTSTLTLDELLAERGREFIFEGFRRRDLIRFGKFHTASWWDHKPSQEYRTLFPIPQQQISMNPNLKQNPGYPGG</sequence>